<dbReference type="PANTHER" id="PTHR38479">
    <property type="entry name" value="LMO0824 PROTEIN"/>
    <property type="match status" value="1"/>
</dbReference>
<organism evidence="1 2">
    <name type="scientific">Paenibacillus antri</name>
    <dbReference type="NCBI Taxonomy" id="2582848"/>
    <lineage>
        <taxon>Bacteria</taxon>
        <taxon>Bacillati</taxon>
        <taxon>Bacillota</taxon>
        <taxon>Bacilli</taxon>
        <taxon>Bacillales</taxon>
        <taxon>Paenibacillaceae</taxon>
        <taxon>Paenibacillus</taxon>
    </lineage>
</organism>
<evidence type="ECO:0000313" key="2">
    <source>
        <dbReference type="Proteomes" id="UP000309676"/>
    </source>
</evidence>
<dbReference type="Pfam" id="PF06224">
    <property type="entry name" value="AlkZ-like"/>
    <property type="match status" value="1"/>
</dbReference>
<dbReference type="PANTHER" id="PTHR38479:SF2">
    <property type="entry name" value="WINGED HELIX DNA-BINDING DOMAIN-CONTAINING PROTEIN"/>
    <property type="match status" value="1"/>
</dbReference>
<dbReference type="EMBL" id="VCIW01000007">
    <property type="protein sequence ID" value="TLS51944.1"/>
    <property type="molecule type" value="Genomic_DNA"/>
</dbReference>
<comment type="caution">
    <text evidence="1">The sequence shown here is derived from an EMBL/GenBank/DDBJ whole genome shotgun (WGS) entry which is preliminary data.</text>
</comment>
<dbReference type="Proteomes" id="UP000309676">
    <property type="component" value="Unassembled WGS sequence"/>
</dbReference>
<evidence type="ECO:0000313" key="1">
    <source>
        <dbReference type="EMBL" id="TLS51944.1"/>
    </source>
</evidence>
<dbReference type="GO" id="GO:0003677">
    <property type="term" value="F:DNA binding"/>
    <property type="evidence" value="ECO:0007669"/>
    <property type="project" value="UniProtKB-KW"/>
</dbReference>
<dbReference type="AlphaFoldDB" id="A0A5R9GFC4"/>
<protein>
    <submittedName>
        <fullName evidence="1">Winged helix DNA-binding domain-containing protein</fullName>
    </submittedName>
</protein>
<dbReference type="OrthoDB" id="57247at2"/>
<keyword evidence="1" id="KW-0238">DNA-binding</keyword>
<gene>
    <name evidence="1" type="ORF">FE782_13330</name>
</gene>
<accession>A0A5R9GFC4</accession>
<sequence length="365" mass="40831">MRLDRRSLNRATLERQLLLCRSSLPAVDAVSRLAGIQAQIPNAPYVGLWSRLTGFKPDDLVQPLLRKQVVRIALMRSTVHLVTAKDAAALRPLVQPALDRDLFKNGTYGPGVSGLPVAETTACARKLLADQPLTAQELGQLLHERWPDRPAEALAYAMRNLLPLVQLPPRGIWGVGGLTRYAVADDWLGRQESVALTLEDMVLRYLAAFGPATVQDMQMWSGLSRLGSVVERLKPRLRAYRDEAGRTLYDLEEAVLPPVDAPAPPRFLPEYDNLLFGFADRSRIVREDDRKLLFRRNVVIRPVLSDGFICGTWKVIRKRSAAALMIATFEKLPAAKREELAAEGESLLRFAAENTRYEISFEMAE</sequence>
<reference evidence="1 2" key="1">
    <citation type="submission" date="2019-05" db="EMBL/GenBank/DDBJ databases">
        <authorList>
            <person name="Narsing Rao M.P."/>
            <person name="Li W.J."/>
        </authorList>
    </citation>
    <scope>NUCLEOTIDE SEQUENCE [LARGE SCALE GENOMIC DNA]</scope>
    <source>
        <strain evidence="1 2">SYSU_K30003</strain>
    </source>
</reference>
<keyword evidence="2" id="KW-1185">Reference proteome</keyword>
<name>A0A5R9GFC4_9BACL</name>
<dbReference type="InterPro" id="IPR009351">
    <property type="entry name" value="AlkZ-like"/>
</dbReference>
<proteinExistence type="predicted"/>